<dbReference type="AlphaFoldDB" id="A0A553PT76"/>
<protein>
    <submittedName>
        <fullName evidence="1">Uncharacterized protein</fullName>
    </submittedName>
</protein>
<sequence>MINGRKIFLAKVSKETNFRAAIQQCFLKGGILPMERTDEFIEAMSSLSNDSVTPRFTSLARELTEVSGFRHLTWNVGLKEWGEDENGTSHSKFQNWSKSNYDSYLFLIDPSTKQFIPSSISATTQVHYCQYVGEHLARARPVTTSSMHSSVHNTNAVDGTLIYWHAKSVFTNEPDWISVDLGSNFAIRTVMWLGRPDCCTERNKNVQVWVGNHNLPDQSLWKDADFQAMNYCGMHPYSTPKSILSGVTCKYLMVGRYVTLVNHDWQQLNPMQIGEIGIFEES</sequence>
<keyword evidence="2" id="KW-1185">Reference proteome</keyword>
<dbReference type="InterPro" id="IPR008979">
    <property type="entry name" value="Galactose-bd-like_sf"/>
</dbReference>
<dbReference type="PANTHER" id="PTHR45713">
    <property type="entry name" value="FTP DOMAIN-CONTAINING PROTEIN"/>
    <property type="match status" value="1"/>
</dbReference>
<proteinExistence type="predicted"/>
<dbReference type="InterPro" id="IPR051941">
    <property type="entry name" value="BG_Antigen-Binding_Lectin"/>
</dbReference>
<organism evidence="1 2">
    <name type="scientific">Tigriopus californicus</name>
    <name type="common">Marine copepod</name>
    <dbReference type="NCBI Taxonomy" id="6832"/>
    <lineage>
        <taxon>Eukaryota</taxon>
        <taxon>Metazoa</taxon>
        <taxon>Ecdysozoa</taxon>
        <taxon>Arthropoda</taxon>
        <taxon>Crustacea</taxon>
        <taxon>Multicrustacea</taxon>
        <taxon>Hexanauplia</taxon>
        <taxon>Copepoda</taxon>
        <taxon>Harpacticoida</taxon>
        <taxon>Harpacticidae</taxon>
        <taxon>Tigriopus</taxon>
    </lineage>
</organism>
<evidence type="ECO:0000313" key="1">
    <source>
        <dbReference type="EMBL" id="TRY80875.1"/>
    </source>
</evidence>
<gene>
    <name evidence="1" type="ORF">TCAL_14536</name>
</gene>
<dbReference type="PANTHER" id="PTHR45713:SF15">
    <property type="entry name" value="F5_8 TYPE C DOMAIN-CONTAINING PROTEIN"/>
    <property type="match status" value="1"/>
</dbReference>
<name>A0A553PT76_TIGCA</name>
<comment type="caution">
    <text evidence="1">The sequence shown here is derived from an EMBL/GenBank/DDBJ whole genome shotgun (WGS) entry which is preliminary data.</text>
</comment>
<dbReference type="Proteomes" id="UP000318571">
    <property type="component" value="Chromosome 12"/>
</dbReference>
<evidence type="ECO:0000313" key="2">
    <source>
        <dbReference type="Proteomes" id="UP000318571"/>
    </source>
</evidence>
<dbReference type="EMBL" id="VCGU01000001">
    <property type="protein sequence ID" value="TRY80875.1"/>
    <property type="molecule type" value="Genomic_DNA"/>
</dbReference>
<dbReference type="Gene3D" id="2.60.120.260">
    <property type="entry name" value="Galactose-binding domain-like"/>
    <property type="match status" value="1"/>
</dbReference>
<accession>A0A553PT76</accession>
<dbReference type="Pfam" id="PF22633">
    <property type="entry name" value="F5_F8_type_C_2"/>
    <property type="match status" value="1"/>
</dbReference>
<reference evidence="1 2" key="1">
    <citation type="journal article" date="2018" name="Nat. Ecol. Evol.">
        <title>Genomic signatures of mitonuclear coevolution across populations of Tigriopus californicus.</title>
        <authorList>
            <person name="Barreto F.S."/>
            <person name="Watson E.T."/>
            <person name="Lima T.G."/>
            <person name="Willett C.S."/>
            <person name="Edmands S."/>
            <person name="Li W."/>
            <person name="Burton R.S."/>
        </authorList>
    </citation>
    <scope>NUCLEOTIDE SEQUENCE [LARGE SCALE GENOMIC DNA]</scope>
    <source>
        <strain evidence="1 2">San Diego</strain>
    </source>
</reference>
<dbReference type="SUPFAM" id="SSF49785">
    <property type="entry name" value="Galactose-binding domain-like"/>
    <property type="match status" value="1"/>
</dbReference>